<evidence type="ECO:0000313" key="6">
    <source>
        <dbReference type="EMBL" id="TLD00924.1"/>
    </source>
</evidence>
<dbReference type="AlphaFoldDB" id="A0A4U8Q931"/>
<dbReference type="EC" id="3.-.-.-" evidence="6"/>
<dbReference type="CDD" id="cd06262">
    <property type="entry name" value="metallo-hydrolase-like_MBL-fold"/>
    <property type="match status" value="1"/>
</dbReference>
<reference evidence="6 7" key="1">
    <citation type="journal article" date="2019" name="Anaerobe">
        <title>Detection of Robinsoniella peoriensis in multiple bone samples of a trauma patient.</title>
        <authorList>
            <person name="Schrottner P."/>
            <person name="Hartwich K."/>
            <person name="Bunk B."/>
            <person name="Schober I."/>
            <person name="Helbig S."/>
            <person name="Rudolph W.W."/>
            <person name="Gunzer F."/>
        </authorList>
    </citation>
    <scope>NUCLEOTIDE SEQUENCE [LARGE SCALE GENOMIC DNA]</scope>
    <source>
        <strain evidence="6 7">DSM 106044</strain>
    </source>
</reference>
<dbReference type="RefSeq" id="WP_201278766.1">
    <property type="nucleotide sequence ID" value="NZ_QGQD01000045.1"/>
</dbReference>
<dbReference type="InterPro" id="IPR036866">
    <property type="entry name" value="RibonucZ/Hydroxyglut_hydro"/>
</dbReference>
<keyword evidence="7" id="KW-1185">Reference proteome</keyword>
<dbReference type="GO" id="GO:0046872">
    <property type="term" value="F:metal ion binding"/>
    <property type="evidence" value="ECO:0007669"/>
    <property type="project" value="UniProtKB-KW"/>
</dbReference>
<organism evidence="6 7">
    <name type="scientific">Robinsoniella peoriensis</name>
    <dbReference type="NCBI Taxonomy" id="180332"/>
    <lineage>
        <taxon>Bacteria</taxon>
        <taxon>Bacillati</taxon>
        <taxon>Bacillota</taxon>
        <taxon>Clostridia</taxon>
        <taxon>Lachnospirales</taxon>
        <taxon>Lachnospiraceae</taxon>
        <taxon>Robinsoniella</taxon>
    </lineage>
</organism>
<sequence>MSKLHIEKMVLGMVQTNCYLAINEENKEAVIIDPADRAQAIIQKIKSLQVKVAAILLTHGHFDHTGAAMDLKKELQVPVCVLDQEKAVTEDNHLNLSSMFGLPFVIKADRYFKDQEEAELAGFKIKVLHTPGHTKGGACYYLPEEKTLFSGDTLFRESIGRTDFPTGNQAELSRSVKELLNTLPEDTQVCPGHESMTDIGHEKKYNPFA</sequence>
<keyword evidence="4" id="KW-0862">Zinc</keyword>
<dbReference type="SMART" id="SM00849">
    <property type="entry name" value="Lactamase_B"/>
    <property type="match status" value="1"/>
</dbReference>
<dbReference type="SUPFAM" id="SSF56281">
    <property type="entry name" value="Metallo-hydrolase/oxidoreductase"/>
    <property type="match status" value="1"/>
</dbReference>
<feature type="domain" description="Metallo-beta-lactamase" evidence="5">
    <location>
        <begin position="15"/>
        <end position="193"/>
    </location>
</feature>
<dbReference type="Gene3D" id="3.60.15.10">
    <property type="entry name" value="Ribonuclease Z/Hydroxyacylglutathione hydrolase-like"/>
    <property type="match status" value="1"/>
</dbReference>
<dbReference type="PANTHER" id="PTHR46233">
    <property type="entry name" value="HYDROXYACYLGLUTATHIONE HYDROLASE GLOC"/>
    <property type="match status" value="1"/>
</dbReference>
<dbReference type="InterPro" id="IPR051453">
    <property type="entry name" value="MBL_Glyoxalase_II"/>
</dbReference>
<dbReference type="STRING" id="180332.GCA_000797495_03965"/>
<protein>
    <submittedName>
        <fullName evidence="6">Putative polyketide biosynthesis zinc-dependent hydrolase BaeB</fullName>
        <ecNumber evidence="6">3.-.-.-</ecNumber>
    </submittedName>
</protein>
<name>A0A4U8Q931_9FIRM</name>
<evidence type="ECO:0000256" key="4">
    <source>
        <dbReference type="ARBA" id="ARBA00022833"/>
    </source>
</evidence>
<evidence type="ECO:0000256" key="1">
    <source>
        <dbReference type="ARBA" id="ARBA00001947"/>
    </source>
</evidence>
<keyword evidence="2" id="KW-0479">Metal-binding</keyword>
<dbReference type="PANTHER" id="PTHR46233:SF3">
    <property type="entry name" value="HYDROXYACYLGLUTATHIONE HYDROLASE GLOC"/>
    <property type="match status" value="1"/>
</dbReference>
<dbReference type="InterPro" id="IPR001279">
    <property type="entry name" value="Metallo-B-lactamas"/>
</dbReference>
<evidence type="ECO:0000256" key="2">
    <source>
        <dbReference type="ARBA" id="ARBA00022723"/>
    </source>
</evidence>
<comment type="cofactor">
    <cofactor evidence="1">
        <name>Zn(2+)</name>
        <dbReference type="ChEBI" id="CHEBI:29105"/>
    </cofactor>
</comment>
<dbReference type="Pfam" id="PF00753">
    <property type="entry name" value="Lactamase_B"/>
    <property type="match status" value="1"/>
</dbReference>
<comment type="caution">
    <text evidence="6">The sequence shown here is derived from an EMBL/GenBank/DDBJ whole genome shotgun (WGS) entry which is preliminary data.</text>
</comment>
<gene>
    <name evidence="6" type="primary">baeB</name>
    <name evidence="6" type="ORF">DSM106044_02124</name>
</gene>
<evidence type="ECO:0000256" key="3">
    <source>
        <dbReference type="ARBA" id="ARBA00022801"/>
    </source>
</evidence>
<proteinExistence type="predicted"/>
<dbReference type="GO" id="GO:0016787">
    <property type="term" value="F:hydrolase activity"/>
    <property type="evidence" value="ECO:0007669"/>
    <property type="project" value="UniProtKB-KW"/>
</dbReference>
<dbReference type="EMBL" id="QGQD01000045">
    <property type="protein sequence ID" value="TLD00924.1"/>
    <property type="molecule type" value="Genomic_DNA"/>
</dbReference>
<keyword evidence="3 6" id="KW-0378">Hydrolase</keyword>
<evidence type="ECO:0000259" key="5">
    <source>
        <dbReference type="SMART" id="SM00849"/>
    </source>
</evidence>
<dbReference type="Proteomes" id="UP000306509">
    <property type="component" value="Unassembled WGS sequence"/>
</dbReference>
<accession>A0A4U8Q931</accession>
<evidence type="ECO:0000313" key="7">
    <source>
        <dbReference type="Proteomes" id="UP000306509"/>
    </source>
</evidence>